<dbReference type="AlphaFoldDB" id="A0AA44LJ42"/>
<dbReference type="RefSeq" id="WP_075847272.1">
    <property type="nucleotide sequence ID" value="NZ_MTCP01000001.1"/>
</dbReference>
<feature type="domain" description="Phage tail protein C-terminal" evidence="1">
    <location>
        <begin position="278"/>
        <end position="421"/>
    </location>
</feature>
<reference evidence="2 3" key="1">
    <citation type="submission" date="2017-01" db="EMBL/GenBank/DDBJ databases">
        <title>First report of the plasmid-mediated mcr-1 gene in Citrobacter freudii.</title>
        <authorList>
            <person name="Liu J."/>
            <person name="Yang Y."/>
            <person name="Li Y."/>
            <person name="Liu D."/>
            <person name="Tuo H."/>
            <person name="Davis M."/>
            <person name="Zhang A."/>
        </authorList>
    </citation>
    <scope>NUCLEOTIDE SEQUENCE [LARGE SCALE GENOMIC DNA]</scope>
    <source>
        <strain evidence="2 3">SCC4</strain>
    </source>
</reference>
<evidence type="ECO:0000313" key="2">
    <source>
        <dbReference type="EMBL" id="OLY71129.1"/>
    </source>
</evidence>
<dbReference type="InterPro" id="IPR058008">
    <property type="entry name" value="Gp26_C"/>
</dbReference>
<name>A0AA44LJ42_CITBR</name>
<gene>
    <name evidence="2" type="ORF">BWD41_05635</name>
</gene>
<organism evidence="2 3">
    <name type="scientific">Citrobacter braakii</name>
    <dbReference type="NCBI Taxonomy" id="57706"/>
    <lineage>
        <taxon>Bacteria</taxon>
        <taxon>Pseudomonadati</taxon>
        <taxon>Pseudomonadota</taxon>
        <taxon>Gammaproteobacteria</taxon>
        <taxon>Enterobacterales</taxon>
        <taxon>Enterobacteriaceae</taxon>
        <taxon>Citrobacter</taxon>
        <taxon>Citrobacter freundii complex</taxon>
    </lineage>
</organism>
<dbReference type="Pfam" id="PF25670">
    <property type="entry name" value="Phage_tail_C_2"/>
    <property type="match status" value="1"/>
</dbReference>
<protein>
    <recommendedName>
        <fullName evidence="1">Phage tail protein C-terminal domain-containing protein</fullName>
    </recommendedName>
</protein>
<dbReference type="EMBL" id="MTCP01000001">
    <property type="protein sequence ID" value="OLY71129.1"/>
    <property type="molecule type" value="Genomic_DNA"/>
</dbReference>
<comment type="caution">
    <text evidence="2">The sequence shown here is derived from an EMBL/GenBank/DDBJ whole genome shotgun (WGS) entry which is preliminary data.</text>
</comment>
<proteinExistence type="predicted"/>
<evidence type="ECO:0000313" key="3">
    <source>
        <dbReference type="Proteomes" id="UP000185597"/>
    </source>
</evidence>
<evidence type="ECO:0000259" key="1">
    <source>
        <dbReference type="Pfam" id="PF25670"/>
    </source>
</evidence>
<accession>A0AA44LJ42</accession>
<dbReference type="Proteomes" id="UP000185597">
    <property type="component" value="Unassembled WGS sequence"/>
</dbReference>
<sequence>MSAGTLTLTNNSAAVAGNGTSFTTEVAAGDFIVVTVGGVPYTLPVKSVESGTALTLVSNFTGPTQSGAAWSAVPRVALNMVTAALVTQSAEALRGLNYDKQNWQQVFSGTGTITVKLPDQSTFTGPSWKYLADNMATKSNGAVPVNQGGTGSTTSSGARTSLGLGTAATRNAGTQDGNVPLVGSMWGFGYGTAGHVVINAASNNDIYSTLINYGSCVFRNNTTPPGVPSTTFGASLWLQTGDTAGAIQIPYSPSGTVTVISAQAGVGVFSRTMYDTANTTVDSNGFIKKASPIVKLKGDGSAEVNYQAEGASTERLDLGVYRISGVLGFNSTPEWGGIDGGIEIPLDRNKQPLLWVDYKIESDGSILLKTYHRTHPSAPEFARNLIGYESDDGNFIETVKNGEPVDIPAGRWVDLRVEMPADSIFNQRQEEMRVAMEQAEQARTENQQDTQL</sequence>